<evidence type="ECO:0000313" key="3">
    <source>
        <dbReference type="Proteomes" id="UP001201262"/>
    </source>
</evidence>
<protein>
    <submittedName>
        <fullName evidence="2">ASST-domain-containing protein</fullName>
    </submittedName>
</protein>
<dbReference type="Proteomes" id="UP001201262">
    <property type="component" value="Unassembled WGS sequence"/>
</dbReference>
<dbReference type="RefSeq" id="XP_046072605.1">
    <property type="nucleotide sequence ID" value="XM_046211225.1"/>
</dbReference>
<dbReference type="EMBL" id="JAJTJA010000006">
    <property type="protein sequence ID" value="KAH8697904.1"/>
    <property type="molecule type" value="Genomic_DNA"/>
</dbReference>
<sequence>MESPIFESVRSDARCESGYVFLTPDGHTPMILDNQGELVWTARSSAPIQNFRVQKYRGQDYLTYWSGKPFGRGYYYMLDSSYNERYVVSPVGDIYGHPHDFIITSRGTALITAHDKRPADLSSVGGPKNGWIFDGVFQEINIASGNLVFEWRASEHVPIAHTYKRLEASEGTLHHPFDYFHINNVDQDTLGNYIISAGHTQAVSCIEKETGNVLWNMGGKANSFKDPAERPMVQFHWPHEARWYGNDTLTVLESDGEHYPGSPPTQNRGMLISVDVSRGLATKQHIYTNPKGTETCFEGNMQLLEDTGNAFVGWGGRAGYSEFSTEGKLLCDVRFGESRFFRERRGGPSRVFKGSWVGTPLTKPAARVVGRSIFVNWNGATEVAQWQLQAQLHSSGIIKNNDQSGEGMREEIFHGIARFEKTGFETTIATPLLDQDTKFRLVALDRKGVELGHTDILDLRASLVTTSGLSHAQLYVLIALCSVGGMMTVLTTLHLRANYRRQSMAEFEERDLKPYTA</sequence>
<dbReference type="InterPro" id="IPR039535">
    <property type="entry name" value="ASST-like"/>
</dbReference>
<dbReference type="InterPro" id="IPR053143">
    <property type="entry name" value="Arylsulfate_ST"/>
</dbReference>
<dbReference type="PANTHER" id="PTHR35340:SF5">
    <property type="entry name" value="ASST-DOMAIN-CONTAINING PROTEIN"/>
    <property type="match status" value="1"/>
</dbReference>
<proteinExistence type="predicted"/>
<organism evidence="2 3">
    <name type="scientific">Talaromyces proteolyticus</name>
    <dbReference type="NCBI Taxonomy" id="1131652"/>
    <lineage>
        <taxon>Eukaryota</taxon>
        <taxon>Fungi</taxon>
        <taxon>Dikarya</taxon>
        <taxon>Ascomycota</taxon>
        <taxon>Pezizomycotina</taxon>
        <taxon>Eurotiomycetes</taxon>
        <taxon>Eurotiomycetidae</taxon>
        <taxon>Eurotiales</taxon>
        <taxon>Trichocomaceae</taxon>
        <taxon>Talaromyces</taxon>
        <taxon>Talaromyces sect. Bacilispori</taxon>
    </lineage>
</organism>
<dbReference type="GeneID" id="70241512"/>
<dbReference type="InterPro" id="IPR011047">
    <property type="entry name" value="Quinoprotein_ADH-like_sf"/>
</dbReference>
<dbReference type="AlphaFoldDB" id="A0AAD4PYN1"/>
<dbReference type="PANTHER" id="PTHR35340">
    <property type="entry name" value="PQQ ENZYME REPEAT PROTEIN-RELATED"/>
    <property type="match status" value="1"/>
</dbReference>
<dbReference type="Pfam" id="PF14269">
    <property type="entry name" value="Arylsulfotran_2"/>
    <property type="match status" value="1"/>
</dbReference>
<accession>A0AAD4PYN1</accession>
<keyword evidence="1" id="KW-0472">Membrane</keyword>
<evidence type="ECO:0000313" key="2">
    <source>
        <dbReference type="EMBL" id="KAH8697904.1"/>
    </source>
</evidence>
<dbReference type="SUPFAM" id="SSF50998">
    <property type="entry name" value="Quinoprotein alcohol dehydrogenase-like"/>
    <property type="match status" value="1"/>
</dbReference>
<reference evidence="2" key="1">
    <citation type="submission" date="2021-12" db="EMBL/GenBank/DDBJ databases">
        <title>Convergent genome expansion in fungi linked to evolution of root-endophyte symbiosis.</title>
        <authorList>
            <consortium name="DOE Joint Genome Institute"/>
            <person name="Ke Y.-H."/>
            <person name="Bonito G."/>
            <person name="Liao H.-L."/>
            <person name="Looney B."/>
            <person name="Rojas-Flechas A."/>
            <person name="Nash J."/>
            <person name="Hameed K."/>
            <person name="Schadt C."/>
            <person name="Martin F."/>
            <person name="Crous P.W."/>
            <person name="Miettinen O."/>
            <person name="Magnuson J.K."/>
            <person name="Labbe J."/>
            <person name="Jacobson D."/>
            <person name="Doktycz M.J."/>
            <person name="Veneault-Fourrey C."/>
            <person name="Kuo A."/>
            <person name="Mondo S."/>
            <person name="Calhoun S."/>
            <person name="Riley R."/>
            <person name="Ohm R."/>
            <person name="LaButti K."/>
            <person name="Andreopoulos B."/>
            <person name="Pangilinan J."/>
            <person name="Nolan M."/>
            <person name="Tritt A."/>
            <person name="Clum A."/>
            <person name="Lipzen A."/>
            <person name="Daum C."/>
            <person name="Barry K."/>
            <person name="Grigoriev I.V."/>
            <person name="Vilgalys R."/>
        </authorList>
    </citation>
    <scope>NUCLEOTIDE SEQUENCE</scope>
    <source>
        <strain evidence="2">PMI_201</strain>
    </source>
</reference>
<evidence type="ECO:0000256" key="1">
    <source>
        <dbReference type="SAM" id="Phobius"/>
    </source>
</evidence>
<gene>
    <name evidence="2" type="ORF">BGW36DRAFT_296012</name>
</gene>
<name>A0AAD4PYN1_9EURO</name>
<keyword evidence="1" id="KW-1133">Transmembrane helix</keyword>
<comment type="caution">
    <text evidence="2">The sequence shown here is derived from an EMBL/GenBank/DDBJ whole genome shotgun (WGS) entry which is preliminary data.</text>
</comment>
<keyword evidence="1" id="KW-0812">Transmembrane</keyword>
<feature type="transmembrane region" description="Helical" evidence="1">
    <location>
        <begin position="474"/>
        <end position="495"/>
    </location>
</feature>
<keyword evidence="3" id="KW-1185">Reference proteome</keyword>